<dbReference type="EMBL" id="QKRW01000026">
    <property type="protein sequence ID" value="RAL62132.1"/>
    <property type="molecule type" value="Genomic_DNA"/>
</dbReference>
<evidence type="ECO:0000313" key="3">
    <source>
        <dbReference type="Proteomes" id="UP000249056"/>
    </source>
</evidence>
<evidence type="ECO:0000313" key="2">
    <source>
        <dbReference type="EMBL" id="RAL62132.1"/>
    </source>
</evidence>
<protein>
    <submittedName>
        <fullName evidence="2">Uncharacterized protein</fullName>
    </submittedName>
</protein>
<dbReference type="Proteomes" id="UP000249056">
    <property type="component" value="Unassembled WGS sequence"/>
</dbReference>
<evidence type="ECO:0000256" key="1">
    <source>
        <dbReference type="SAM" id="MobiDB-lite"/>
    </source>
</evidence>
<gene>
    <name evidence="2" type="ORF">DID88_002618</name>
</gene>
<keyword evidence="3" id="KW-1185">Reference proteome</keyword>
<name>A0A395IPC4_9HELO</name>
<feature type="region of interest" description="Disordered" evidence="1">
    <location>
        <begin position="61"/>
        <end position="84"/>
    </location>
</feature>
<accession>A0A395IPC4</accession>
<reference evidence="2 3" key="1">
    <citation type="submission" date="2018-06" db="EMBL/GenBank/DDBJ databases">
        <title>Genome Sequence of the Brown Rot Fungal Pathogen Monilinia fructigena.</title>
        <authorList>
            <person name="Landi L."/>
            <person name="De Miccolis Angelini R.M."/>
            <person name="Pollastro S."/>
            <person name="Abate D."/>
            <person name="Faretra F."/>
            <person name="Romanazzi G."/>
        </authorList>
    </citation>
    <scope>NUCLEOTIDE SEQUENCE [LARGE SCALE GENOMIC DNA]</scope>
    <source>
        <strain evidence="2 3">Mfrg269</strain>
    </source>
</reference>
<organism evidence="2 3">
    <name type="scientific">Monilinia fructigena</name>
    <dbReference type="NCBI Taxonomy" id="38457"/>
    <lineage>
        <taxon>Eukaryota</taxon>
        <taxon>Fungi</taxon>
        <taxon>Dikarya</taxon>
        <taxon>Ascomycota</taxon>
        <taxon>Pezizomycotina</taxon>
        <taxon>Leotiomycetes</taxon>
        <taxon>Helotiales</taxon>
        <taxon>Sclerotiniaceae</taxon>
        <taxon>Monilinia</taxon>
    </lineage>
</organism>
<sequence length="84" mass="9196">MLRSFRVSAKAVDSASCANLLWYLREVAMSRSGLEAGGAAYEEAEFWRLRYRVPDPHCGGESCKAPTPPTEVAASQGPLRVPIR</sequence>
<proteinExistence type="predicted"/>
<dbReference type="AlphaFoldDB" id="A0A395IPC4"/>
<comment type="caution">
    <text evidence="2">The sequence shown here is derived from an EMBL/GenBank/DDBJ whole genome shotgun (WGS) entry which is preliminary data.</text>
</comment>